<name>A0A1B7P5T8_9EURO</name>
<keyword evidence="2 7" id="KW-0812">Transmembrane</keyword>
<organism evidence="9 10">
    <name type="scientific">Emergomyces africanus</name>
    <dbReference type="NCBI Taxonomy" id="1955775"/>
    <lineage>
        <taxon>Eukaryota</taxon>
        <taxon>Fungi</taxon>
        <taxon>Dikarya</taxon>
        <taxon>Ascomycota</taxon>
        <taxon>Pezizomycotina</taxon>
        <taxon>Eurotiomycetes</taxon>
        <taxon>Eurotiomycetidae</taxon>
        <taxon>Onygenales</taxon>
        <taxon>Ajellomycetaceae</taxon>
        <taxon>Emergomyces</taxon>
    </lineage>
</organism>
<dbReference type="STRING" id="1658172.A0A1B7P5T8"/>
<keyword evidence="5 7" id="KW-0472">Membrane</keyword>
<sequence length="312" mass="34582">MDMQLTLSDPPQPYLDSESGNRWFDFGGDTVIRADRYIRLTPDHQSRQGWLFSRVPLTATNWQIEVEFMIHGEGNLHGDGMAIWLTKERATKGPVFGFVDKFDGLGIFFDTYKNNRASVSFPYVMAMRGDGKTAYDQANDGKANELDGCSARGLRGASIPTKARITYFQDKSLSVDLQYKSDFSWTPCFTIEASEEQPINVPTVSYLGVSAETGELSDNHDIISINTYSLYNQVPGDQRTGSGAGVGAGTGKKKNKQKAKAGKGAAYSKSHDDDGSGGGWLWFFFKIILFLVLIATAYVGFTAYRASQRRRF</sequence>
<evidence type="ECO:0000313" key="9">
    <source>
        <dbReference type="EMBL" id="OAX84394.1"/>
    </source>
</evidence>
<dbReference type="Proteomes" id="UP000091918">
    <property type="component" value="Unassembled WGS sequence"/>
</dbReference>
<dbReference type="CDD" id="cd07308">
    <property type="entry name" value="lectin_leg-like"/>
    <property type="match status" value="1"/>
</dbReference>
<dbReference type="GO" id="GO:0005793">
    <property type="term" value="C:endoplasmic reticulum-Golgi intermediate compartment"/>
    <property type="evidence" value="ECO:0007669"/>
    <property type="project" value="TreeGrafter"/>
</dbReference>
<evidence type="ECO:0000256" key="4">
    <source>
        <dbReference type="ARBA" id="ARBA00022989"/>
    </source>
</evidence>
<dbReference type="AlphaFoldDB" id="A0A1B7P5T8"/>
<dbReference type="GO" id="GO:0005537">
    <property type="term" value="F:D-mannose binding"/>
    <property type="evidence" value="ECO:0007669"/>
    <property type="project" value="TreeGrafter"/>
</dbReference>
<dbReference type="PROSITE" id="PS51328">
    <property type="entry name" value="L_LECTIN_LIKE"/>
    <property type="match status" value="1"/>
</dbReference>
<dbReference type="FunFam" id="2.60.120.200:FF:000095">
    <property type="entry name" value="Lectin family integral membrane protein"/>
    <property type="match status" value="1"/>
</dbReference>
<evidence type="ECO:0000256" key="1">
    <source>
        <dbReference type="ARBA" id="ARBA00004479"/>
    </source>
</evidence>
<protein>
    <recommendedName>
        <fullName evidence="8">L-type lectin-like domain-containing protein</fullName>
    </recommendedName>
</protein>
<feature type="transmembrane region" description="Helical" evidence="7">
    <location>
        <begin position="280"/>
        <end position="304"/>
    </location>
</feature>
<dbReference type="InterPro" id="IPR005052">
    <property type="entry name" value="Lectin_leg"/>
</dbReference>
<dbReference type="GO" id="GO:0005789">
    <property type="term" value="C:endoplasmic reticulum membrane"/>
    <property type="evidence" value="ECO:0007669"/>
    <property type="project" value="TreeGrafter"/>
</dbReference>
<feature type="compositionally biased region" description="Basic residues" evidence="6">
    <location>
        <begin position="251"/>
        <end position="261"/>
    </location>
</feature>
<keyword evidence="4 7" id="KW-1133">Transmembrane helix</keyword>
<dbReference type="Pfam" id="PF03388">
    <property type="entry name" value="Lectin_leg-like"/>
    <property type="match status" value="1"/>
</dbReference>
<dbReference type="GO" id="GO:0030134">
    <property type="term" value="C:COPII-coated ER to Golgi transport vesicle"/>
    <property type="evidence" value="ECO:0007669"/>
    <property type="project" value="TreeGrafter"/>
</dbReference>
<evidence type="ECO:0000256" key="2">
    <source>
        <dbReference type="ARBA" id="ARBA00022692"/>
    </source>
</evidence>
<dbReference type="EMBL" id="LGUA01000079">
    <property type="protein sequence ID" value="OAX84394.1"/>
    <property type="molecule type" value="Genomic_DNA"/>
</dbReference>
<dbReference type="SUPFAM" id="SSF49899">
    <property type="entry name" value="Concanavalin A-like lectins/glucanases"/>
    <property type="match status" value="1"/>
</dbReference>
<dbReference type="InterPro" id="IPR013320">
    <property type="entry name" value="ConA-like_dom_sf"/>
</dbReference>
<evidence type="ECO:0000256" key="5">
    <source>
        <dbReference type="ARBA" id="ARBA00023136"/>
    </source>
</evidence>
<accession>A0A1B7P5T8</accession>
<dbReference type="GO" id="GO:0006888">
    <property type="term" value="P:endoplasmic reticulum to Golgi vesicle-mediated transport"/>
    <property type="evidence" value="ECO:0007669"/>
    <property type="project" value="TreeGrafter"/>
</dbReference>
<evidence type="ECO:0000256" key="3">
    <source>
        <dbReference type="ARBA" id="ARBA00022729"/>
    </source>
</evidence>
<dbReference type="Gene3D" id="2.60.120.200">
    <property type="match status" value="1"/>
</dbReference>
<evidence type="ECO:0000259" key="8">
    <source>
        <dbReference type="PROSITE" id="PS51328"/>
    </source>
</evidence>
<evidence type="ECO:0000256" key="6">
    <source>
        <dbReference type="SAM" id="MobiDB-lite"/>
    </source>
</evidence>
<feature type="domain" description="L-type lectin-like" evidence="8">
    <location>
        <begin position="2"/>
        <end position="230"/>
    </location>
</feature>
<evidence type="ECO:0000256" key="7">
    <source>
        <dbReference type="SAM" id="Phobius"/>
    </source>
</evidence>
<evidence type="ECO:0000313" key="10">
    <source>
        <dbReference type="Proteomes" id="UP000091918"/>
    </source>
</evidence>
<comment type="subcellular location">
    <subcellularLocation>
        <location evidence="1">Membrane</location>
        <topology evidence="1">Single-pass type I membrane protein</topology>
    </subcellularLocation>
</comment>
<dbReference type="OrthoDB" id="270293at2759"/>
<dbReference type="PANTHER" id="PTHR12223:SF45">
    <property type="entry name" value="RE50040P"/>
    <property type="match status" value="1"/>
</dbReference>
<feature type="region of interest" description="Disordered" evidence="6">
    <location>
        <begin position="241"/>
        <end position="273"/>
    </location>
</feature>
<gene>
    <name evidence="9" type="ORF">ACJ72_01226</name>
</gene>
<comment type="caution">
    <text evidence="9">The sequence shown here is derived from an EMBL/GenBank/DDBJ whole genome shotgun (WGS) entry which is preliminary data.</text>
</comment>
<keyword evidence="10" id="KW-1185">Reference proteome</keyword>
<dbReference type="InterPro" id="IPR051136">
    <property type="entry name" value="Intracellular_Lectin-GPT"/>
</dbReference>
<proteinExistence type="predicted"/>
<dbReference type="PANTHER" id="PTHR12223">
    <property type="entry name" value="VESICULAR MANNOSE-BINDING LECTIN"/>
    <property type="match status" value="1"/>
</dbReference>
<reference evidence="9 10" key="1">
    <citation type="submission" date="2015-07" db="EMBL/GenBank/DDBJ databases">
        <title>Emmonsia species relationships and genome sequence.</title>
        <authorList>
            <person name="Cuomo C.A."/>
            <person name="Schwartz I.S."/>
            <person name="Kenyon C."/>
            <person name="de Hoog G.S."/>
            <person name="Govender N.P."/>
            <person name="Botha A."/>
            <person name="Moreno L."/>
            <person name="de Vries M."/>
            <person name="Munoz J.F."/>
            <person name="Stielow J.B."/>
        </authorList>
    </citation>
    <scope>NUCLEOTIDE SEQUENCE [LARGE SCALE GENOMIC DNA]</scope>
    <source>
        <strain evidence="9 10">CBS 136260</strain>
    </source>
</reference>
<dbReference type="GO" id="GO:0000139">
    <property type="term" value="C:Golgi membrane"/>
    <property type="evidence" value="ECO:0007669"/>
    <property type="project" value="TreeGrafter"/>
</dbReference>
<keyword evidence="3" id="KW-0732">Signal</keyword>